<dbReference type="EMBL" id="JADCNM010000001">
    <property type="protein sequence ID" value="KAG0503157.1"/>
    <property type="molecule type" value="Genomic_DNA"/>
</dbReference>
<evidence type="ECO:0000313" key="2">
    <source>
        <dbReference type="EMBL" id="KAG0503157.1"/>
    </source>
</evidence>
<keyword evidence="1" id="KW-1133">Transmembrane helix</keyword>
<proteinExistence type="predicted"/>
<keyword evidence="1" id="KW-0812">Transmembrane</keyword>
<evidence type="ECO:0000256" key="1">
    <source>
        <dbReference type="SAM" id="Phobius"/>
    </source>
</evidence>
<accession>A0A835SF79</accession>
<name>A0A835SF79_VANPL</name>
<organism evidence="2 3">
    <name type="scientific">Vanilla planifolia</name>
    <name type="common">Vanilla</name>
    <dbReference type="NCBI Taxonomy" id="51239"/>
    <lineage>
        <taxon>Eukaryota</taxon>
        <taxon>Viridiplantae</taxon>
        <taxon>Streptophyta</taxon>
        <taxon>Embryophyta</taxon>
        <taxon>Tracheophyta</taxon>
        <taxon>Spermatophyta</taxon>
        <taxon>Magnoliopsida</taxon>
        <taxon>Liliopsida</taxon>
        <taxon>Asparagales</taxon>
        <taxon>Orchidaceae</taxon>
        <taxon>Vanilloideae</taxon>
        <taxon>Vanilleae</taxon>
        <taxon>Vanilla</taxon>
    </lineage>
</organism>
<dbReference type="Proteomes" id="UP000639772">
    <property type="component" value="Chromosome 1"/>
</dbReference>
<protein>
    <submittedName>
        <fullName evidence="2">Uncharacterized protein</fullName>
    </submittedName>
</protein>
<reference evidence="2 3" key="1">
    <citation type="journal article" date="2020" name="Nat. Food">
        <title>A phased Vanilla planifolia genome enables genetic improvement of flavour and production.</title>
        <authorList>
            <person name="Hasing T."/>
            <person name="Tang H."/>
            <person name="Brym M."/>
            <person name="Khazi F."/>
            <person name="Huang T."/>
            <person name="Chambers A.H."/>
        </authorList>
    </citation>
    <scope>NUCLEOTIDE SEQUENCE [LARGE SCALE GENOMIC DNA]</scope>
    <source>
        <tissue evidence="2">Leaf</tissue>
    </source>
</reference>
<comment type="caution">
    <text evidence="2">The sequence shown here is derived from an EMBL/GenBank/DDBJ whole genome shotgun (WGS) entry which is preliminary data.</text>
</comment>
<sequence length="65" mass="8172">MNHDHFLKILKNQLLFFKNTFYTITFGRKKSPIYKVLVDFLNYLRLIYFTYFNIFKYFNLKNNIF</sequence>
<dbReference type="AlphaFoldDB" id="A0A835SF79"/>
<evidence type="ECO:0000313" key="3">
    <source>
        <dbReference type="Proteomes" id="UP000639772"/>
    </source>
</evidence>
<feature type="transmembrane region" description="Helical" evidence="1">
    <location>
        <begin position="36"/>
        <end position="55"/>
    </location>
</feature>
<keyword evidence="1" id="KW-0472">Membrane</keyword>
<gene>
    <name evidence="2" type="ORF">HPP92_003229</name>
</gene>